<gene>
    <name evidence="7" type="ORF">XDN619_LOCUS1642</name>
</gene>
<dbReference type="GO" id="GO:0016235">
    <property type="term" value="C:aggresome"/>
    <property type="evidence" value="ECO:0007669"/>
    <property type="project" value="TreeGrafter"/>
</dbReference>
<keyword evidence="5" id="KW-0812">Transmembrane</keyword>
<dbReference type="InterPro" id="IPR000433">
    <property type="entry name" value="Znf_ZZ"/>
</dbReference>
<dbReference type="PANTHER" id="PTHR15090">
    <property type="entry name" value="SEQUESTOSOME 1-RELATED"/>
    <property type="match status" value="1"/>
</dbReference>
<name>A0A816LY31_9BILA</name>
<feature type="domain" description="ZZ-type" evidence="6">
    <location>
        <begin position="184"/>
        <end position="228"/>
    </location>
</feature>
<protein>
    <recommendedName>
        <fullName evidence="6">ZZ-type domain-containing protein</fullName>
    </recommendedName>
</protein>
<feature type="transmembrane region" description="Helical" evidence="5">
    <location>
        <begin position="249"/>
        <end position="268"/>
    </location>
</feature>
<dbReference type="GO" id="GO:0008270">
    <property type="term" value="F:zinc ion binding"/>
    <property type="evidence" value="ECO:0007669"/>
    <property type="project" value="UniProtKB-KW"/>
</dbReference>
<dbReference type="GO" id="GO:0035973">
    <property type="term" value="P:aggrephagy"/>
    <property type="evidence" value="ECO:0007669"/>
    <property type="project" value="TreeGrafter"/>
</dbReference>
<dbReference type="AlphaFoldDB" id="A0A816LY31"/>
<dbReference type="Proteomes" id="UP000663887">
    <property type="component" value="Unassembled WGS sequence"/>
</dbReference>
<dbReference type="GO" id="GO:0070530">
    <property type="term" value="F:K63-linked polyubiquitin modification-dependent protein binding"/>
    <property type="evidence" value="ECO:0007669"/>
    <property type="project" value="TreeGrafter"/>
</dbReference>
<dbReference type="Pfam" id="PF00569">
    <property type="entry name" value="ZZ"/>
    <property type="match status" value="1"/>
</dbReference>
<organism evidence="7 8">
    <name type="scientific">Rotaria magnacalcarata</name>
    <dbReference type="NCBI Taxonomy" id="392030"/>
    <lineage>
        <taxon>Eukaryota</taxon>
        <taxon>Metazoa</taxon>
        <taxon>Spiralia</taxon>
        <taxon>Gnathifera</taxon>
        <taxon>Rotifera</taxon>
        <taxon>Eurotatoria</taxon>
        <taxon>Bdelloidea</taxon>
        <taxon>Philodinida</taxon>
        <taxon>Philodinidae</taxon>
        <taxon>Rotaria</taxon>
    </lineage>
</organism>
<dbReference type="InterPro" id="IPR052260">
    <property type="entry name" value="Autophagy_Rcpt_SigReg"/>
</dbReference>
<dbReference type="SUPFAM" id="SSF57850">
    <property type="entry name" value="RING/U-box"/>
    <property type="match status" value="1"/>
</dbReference>
<evidence type="ECO:0000259" key="6">
    <source>
        <dbReference type="SMART" id="SM00291"/>
    </source>
</evidence>
<dbReference type="GO" id="GO:0000423">
    <property type="term" value="P:mitophagy"/>
    <property type="evidence" value="ECO:0007669"/>
    <property type="project" value="TreeGrafter"/>
</dbReference>
<evidence type="ECO:0000256" key="2">
    <source>
        <dbReference type="ARBA" id="ARBA00022771"/>
    </source>
</evidence>
<accession>A0A816LY31</accession>
<keyword evidence="5" id="KW-0472">Membrane</keyword>
<dbReference type="PANTHER" id="PTHR15090:SF0">
    <property type="entry name" value="SEQUESTOSOME-1"/>
    <property type="match status" value="1"/>
</dbReference>
<dbReference type="InterPro" id="IPR043145">
    <property type="entry name" value="Znf_ZZ_sf"/>
</dbReference>
<dbReference type="SMART" id="SM00291">
    <property type="entry name" value="ZnF_ZZ"/>
    <property type="match status" value="1"/>
</dbReference>
<feature type="region of interest" description="Disordered" evidence="4">
    <location>
        <begin position="305"/>
        <end position="371"/>
    </location>
</feature>
<keyword evidence="1" id="KW-0479">Metal-binding</keyword>
<feature type="transmembrane region" description="Helical" evidence="5">
    <location>
        <begin position="577"/>
        <end position="598"/>
    </location>
</feature>
<keyword evidence="5" id="KW-1133">Transmembrane helix</keyword>
<feature type="transmembrane region" description="Helical" evidence="5">
    <location>
        <begin position="536"/>
        <end position="557"/>
    </location>
</feature>
<keyword evidence="3" id="KW-0862">Zinc</keyword>
<proteinExistence type="predicted"/>
<evidence type="ECO:0000313" key="8">
    <source>
        <dbReference type="Proteomes" id="UP000663887"/>
    </source>
</evidence>
<dbReference type="GO" id="GO:0005080">
    <property type="term" value="F:protein kinase C binding"/>
    <property type="evidence" value="ECO:0007669"/>
    <property type="project" value="TreeGrafter"/>
</dbReference>
<dbReference type="Gene3D" id="3.30.60.90">
    <property type="match status" value="1"/>
</dbReference>
<evidence type="ECO:0000313" key="7">
    <source>
        <dbReference type="EMBL" id="CAF1966304.1"/>
    </source>
</evidence>
<evidence type="ECO:0000256" key="1">
    <source>
        <dbReference type="ARBA" id="ARBA00022723"/>
    </source>
</evidence>
<reference evidence="7" key="1">
    <citation type="submission" date="2021-02" db="EMBL/GenBank/DDBJ databases">
        <authorList>
            <person name="Nowell W R."/>
        </authorList>
    </citation>
    <scope>NUCLEOTIDE SEQUENCE</scope>
</reference>
<sequence length="622" mass="70676">MPQLYTKISCFFKGHNSELEEELDIVFISNDEDQATFDHYFKEMPWKASPFSARECEYVWHGVIFHECYMCPVIGSRHGCIDEMCYVDLCEVCLAKTKHEHPLVEYLVPTLQYSFEQLFKSVPHLLNPNSDEKIKTITVWENSVKNGKILSRRCIDDVSRKGVQALKTWTQGETLPPPTEDDSLWKDVTCHGCSVSCIIGQRYHSATCNNYDLCSKHRPDRGARRFSKPLAYSYHLAYINLSCFILNCWLIYRKIILIVVLVILVNHYRNIERDIRIVLSTIKLIDSQIVKLTIYQNKTANINTTGNNTAATSTKTNTAATSTKTNTAATSTKTNTAATSTKTNTAATSTKTNTAATSTSTNTTATSTKTNTTAQGVLREISTDNVDNLQDVTMEEQTPQFQLSKSENAAYVKDVNRLRTIIKPKGKSSQNASICEIHALVKSTFKIRRRALSQDEGTEFTLKILRHQEIFHEDALIFEYSLMKNQLFSYDEIQRGCRNILDDFVQQYSIVNQHHMSENDFQAVNKLCEDRHQQHLFFKYGLTGVHPVIGILIMPSATGTFEKAFLFVKNVPYKIPVSIGAGGLHKLLSLMIIVYLNVNHRPMQQLLSMVMEKCKSKKMNDT</sequence>
<dbReference type="GO" id="GO:0044753">
    <property type="term" value="C:amphisome"/>
    <property type="evidence" value="ECO:0007669"/>
    <property type="project" value="TreeGrafter"/>
</dbReference>
<evidence type="ECO:0000256" key="3">
    <source>
        <dbReference type="ARBA" id="ARBA00022833"/>
    </source>
</evidence>
<evidence type="ECO:0000256" key="4">
    <source>
        <dbReference type="SAM" id="MobiDB-lite"/>
    </source>
</evidence>
<comment type="caution">
    <text evidence="7">The sequence shown here is derived from an EMBL/GenBank/DDBJ whole genome shotgun (WGS) entry which is preliminary data.</text>
</comment>
<evidence type="ECO:0000256" key="5">
    <source>
        <dbReference type="SAM" id="Phobius"/>
    </source>
</evidence>
<dbReference type="GO" id="GO:0007032">
    <property type="term" value="P:endosome organization"/>
    <property type="evidence" value="ECO:0007669"/>
    <property type="project" value="TreeGrafter"/>
</dbReference>
<keyword evidence="2" id="KW-0863">Zinc-finger</keyword>
<dbReference type="EMBL" id="CAJNRG010000077">
    <property type="protein sequence ID" value="CAF1966304.1"/>
    <property type="molecule type" value="Genomic_DNA"/>
</dbReference>